<organism evidence="10 11">
    <name type="scientific">Candidatus Desulfolinea nitratireducens</name>
    <dbReference type="NCBI Taxonomy" id="2841698"/>
    <lineage>
        <taxon>Bacteria</taxon>
        <taxon>Bacillati</taxon>
        <taxon>Chloroflexota</taxon>
        <taxon>Anaerolineae</taxon>
        <taxon>Anaerolineales</taxon>
        <taxon>Anaerolineales incertae sedis</taxon>
        <taxon>Candidatus Desulfolinea</taxon>
    </lineage>
</organism>
<dbReference type="InterPro" id="IPR011766">
    <property type="entry name" value="TPP_enzyme_TPP-bd"/>
</dbReference>
<dbReference type="GO" id="GO:0000287">
    <property type="term" value="F:magnesium ion binding"/>
    <property type="evidence" value="ECO:0007669"/>
    <property type="project" value="UniProtKB-UniRule"/>
</dbReference>
<evidence type="ECO:0000313" key="10">
    <source>
        <dbReference type="EMBL" id="MBC8334801.1"/>
    </source>
</evidence>
<comment type="caution">
    <text evidence="10">The sequence shown here is derived from an EMBL/GenBank/DDBJ whole genome shotgun (WGS) entry which is preliminary data.</text>
</comment>
<comment type="pathway">
    <text evidence="7">Quinol/quinone metabolism; 1,4-dihydroxy-2-naphthoate biosynthesis; 1,4-dihydroxy-2-naphthoate from chorismate: step 2/7.</text>
</comment>
<dbReference type="GO" id="GO:0030145">
    <property type="term" value="F:manganese ion binding"/>
    <property type="evidence" value="ECO:0007669"/>
    <property type="project" value="UniProtKB-UniRule"/>
</dbReference>
<dbReference type="InterPro" id="IPR029061">
    <property type="entry name" value="THDP-binding"/>
</dbReference>
<dbReference type="Pfam" id="PF02776">
    <property type="entry name" value="TPP_enzyme_N"/>
    <property type="match status" value="1"/>
</dbReference>
<dbReference type="InterPro" id="IPR004433">
    <property type="entry name" value="MenaQ_synth_MenD"/>
</dbReference>
<keyword evidence="6 7" id="KW-0464">Manganese</keyword>
<dbReference type="CDD" id="cd07037">
    <property type="entry name" value="TPP_PYR_MenD"/>
    <property type="match status" value="1"/>
</dbReference>
<evidence type="ECO:0000256" key="6">
    <source>
        <dbReference type="ARBA" id="ARBA00023211"/>
    </source>
</evidence>
<dbReference type="InterPro" id="IPR012001">
    <property type="entry name" value="Thiamin_PyroP_enz_TPP-bd_dom"/>
</dbReference>
<comment type="pathway">
    <text evidence="7">Quinol/quinone metabolism; menaquinone biosynthesis.</text>
</comment>
<evidence type="ECO:0000256" key="5">
    <source>
        <dbReference type="ARBA" id="ARBA00023052"/>
    </source>
</evidence>
<dbReference type="EMBL" id="JACNJN010000080">
    <property type="protein sequence ID" value="MBC8334801.1"/>
    <property type="molecule type" value="Genomic_DNA"/>
</dbReference>
<comment type="similarity">
    <text evidence="7">Belongs to the TPP enzyme family. MenD subfamily.</text>
</comment>
<dbReference type="Proteomes" id="UP000614469">
    <property type="component" value="Unassembled WGS sequence"/>
</dbReference>
<keyword evidence="4 7" id="KW-0460">Magnesium</keyword>
<dbReference type="PIRSF" id="PIRSF004983">
    <property type="entry name" value="MenD"/>
    <property type="match status" value="1"/>
</dbReference>
<dbReference type="SUPFAM" id="SSF52518">
    <property type="entry name" value="Thiamin diphosphate-binding fold (THDP-binding)"/>
    <property type="match status" value="2"/>
</dbReference>
<keyword evidence="5 7" id="KW-0786">Thiamine pyrophosphate</keyword>
<dbReference type="Pfam" id="PF02775">
    <property type="entry name" value="TPP_enzyme_C"/>
    <property type="match status" value="1"/>
</dbReference>
<evidence type="ECO:0000256" key="1">
    <source>
        <dbReference type="ARBA" id="ARBA00022428"/>
    </source>
</evidence>
<dbReference type="EC" id="2.2.1.9" evidence="7"/>
<dbReference type="PANTHER" id="PTHR42916:SF1">
    <property type="entry name" value="PROTEIN PHYLLO, CHLOROPLASTIC"/>
    <property type="match status" value="1"/>
</dbReference>
<evidence type="ECO:0000256" key="2">
    <source>
        <dbReference type="ARBA" id="ARBA00022679"/>
    </source>
</evidence>
<reference evidence="10 11" key="1">
    <citation type="submission" date="2020-08" db="EMBL/GenBank/DDBJ databases">
        <title>Bridging the membrane lipid divide: bacteria of the FCB group superphylum have the potential to synthesize archaeal ether lipids.</title>
        <authorList>
            <person name="Villanueva L."/>
            <person name="Von Meijenfeldt F.A.B."/>
            <person name="Westbye A.B."/>
            <person name="Yadav S."/>
            <person name="Hopmans E.C."/>
            <person name="Dutilh B.E."/>
            <person name="Sinninghe Damste J.S."/>
        </authorList>
    </citation>
    <scope>NUCLEOTIDE SEQUENCE [LARGE SCALE GENOMIC DNA]</scope>
    <source>
        <strain evidence="10">NIOZ-UU36</strain>
    </source>
</reference>
<dbReference type="UniPathway" id="UPA01057">
    <property type="reaction ID" value="UER00164"/>
</dbReference>
<gene>
    <name evidence="7 10" type="primary">menD</name>
    <name evidence="10" type="ORF">H8E29_06015</name>
</gene>
<comment type="subunit">
    <text evidence="7">Homodimer.</text>
</comment>
<evidence type="ECO:0000256" key="4">
    <source>
        <dbReference type="ARBA" id="ARBA00022842"/>
    </source>
</evidence>
<keyword evidence="1 7" id="KW-0474">Menaquinone biosynthesis</keyword>
<feature type="domain" description="Thiamine pyrophosphate enzyme TPP-binding" evidence="8">
    <location>
        <begin position="432"/>
        <end position="561"/>
    </location>
</feature>
<dbReference type="PANTHER" id="PTHR42916">
    <property type="entry name" value="2-SUCCINYL-5-ENOLPYRUVYL-6-HYDROXY-3-CYCLOHEXENE-1-CARBOXYLATE SYNTHASE"/>
    <property type="match status" value="1"/>
</dbReference>
<comment type="catalytic activity">
    <reaction evidence="7">
        <text>isochorismate + 2-oxoglutarate + H(+) = 5-enolpyruvoyl-6-hydroxy-2-succinyl-cyclohex-3-ene-1-carboxylate + CO2</text>
        <dbReference type="Rhea" id="RHEA:25593"/>
        <dbReference type="ChEBI" id="CHEBI:15378"/>
        <dbReference type="ChEBI" id="CHEBI:16526"/>
        <dbReference type="ChEBI" id="CHEBI:16810"/>
        <dbReference type="ChEBI" id="CHEBI:29780"/>
        <dbReference type="ChEBI" id="CHEBI:58818"/>
        <dbReference type="EC" id="2.2.1.9"/>
    </reaction>
</comment>
<proteinExistence type="inferred from homology"/>
<keyword evidence="3 7" id="KW-0479">Metal-binding</keyword>
<dbReference type="InterPro" id="IPR029035">
    <property type="entry name" value="DHS-like_NAD/FAD-binding_dom"/>
</dbReference>
<dbReference type="SUPFAM" id="SSF52467">
    <property type="entry name" value="DHS-like NAD/FAD-binding domain"/>
    <property type="match status" value="1"/>
</dbReference>
<evidence type="ECO:0000259" key="9">
    <source>
        <dbReference type="Pfam" id="PF02776"/>
    </source>
</evidence>
<dbReference type="Gene3D" id="3.40.50.1220">
    <property type="entry name" value="TPP-binding domain"/>
    <property type="match status" value="1"/>
</dbReference>
<feature type="domain" description="Thiamine pyrophosphate enzyme N-terminal TPP-binding" evidence="9">
    <location>
        <begin position="11"/>
        <end position="126"/>
    </location>
</feature>
<evidence type="ECO:0000313" key="11">
    <source>
        <dbReference type="Proteomes" id="UP000614469"/>
    </source>
</evidence>
<dbReference type="GO" id="GO:0009234">
    <property type="term" value="P:menaquinone biosynthetic process"/>
    <property type="evidence" value="ECO:0007669"/>
    <property type="project" value="UniProtKB-UniRule"/>
</dbReference>
<dbReference type="Gene3D" id="3.40.50.970">
    <property type="match status" value="2"/>
</dbReference>
<dbReference type="CDD" id="cd02009">
    <property type="entry name" value="TPP_SHCHC_synthase"/>
    <property type="match status" value="1"/>
</dbReference>
<protein>
    <recommendedName>
        <fullName evidence="7">2-succinyl-5-enolpyruvyl-6-hydroxy-3-cyclohexene-1-carboxylate synthase</fullName>
        <shortName evidence="7">SEPHCHC synthase</shortName>
        <ecNumber evidence="7">2.2.1.9</ecNumber>
    </recommendedName>
    <alternativeName>
        <fullName evidence="7">Menaquinone biosynthesis protein MenD</fullName>
    </alternativeName>
</protein>
<dbReference type="NCBIfam" id="TIGR00173">
    <property type="entry name" value="menD"/>
    <property type="match status" value="1"/>
</dbReference>
<comment type="cofactor">
    <cofactor evidence="7">
        <name>thiamine diphosphate</name>
        <dbReference type="ChEBI" id="CHEBI:58937"/>
    </cofactor>
    <text evidence="7">Binds 1 thiamine pyrophosphate per subunit.</text>
</comment>
<comment type="function">
    <text evidence="7">Catalyzes the thiamine diphosphate-dependent decarboxylation of 2-oxoglutarate and the subsequent addition of the resulting succinic semialdehyde-thiamine pyrophosphate anion to isochorismate to yield 2-succinyl-5-enolpyruvyl-6-hydroxy-3-cyclohexene-1-carboxylate (SEPHCHC).</text>
</comment>
<dbReference type="GO" id="GO:0070204">
    <property type="term" value="F:2-succinyl-5-enolpyruvyl-6-hydroxy-3-cyclohexene-1-carboxylic-acid synthase activity"/>
    <property type="evidence" value="ECO:0007669"/>
    <property type="project" value="UniProtKB-UniRule"/>
</dbReference>
<dbReference type="GO" id="GO:0030976">
    <property type="term" value="F:thiamine pyrophosphate binding"/>
    <property type="evidence" value="ECO:0007669"/>
    <property type="project" value="UniProtKB-UniRule"/>
</dbReference>
<keyword evidence="2 7" id="KW-0808">Transferase</keyword>
<evidence type="ECO:0000256" key="7">
    <source>
        <dbReference type="HAMAP-Rule" id="MF_01659"/>
    </source>
</evidence>
<dbReference type="AlphaFoldDB" id="A0A8J6NKR0"/>
<accession>A0A8J6NKR0</accession>
<comment type="cofactor">
    <cofactor evidence="7">
        <name>Mg(2+)</name>
        <dbReference type="ChEBI" id="CHEBI:18420"/>
    </cofactor>
    <cofactor evidence="7">
        <name>Mn(2+)</name>
        <dbReference type="ChEBI" id="CHEBI:29035"/>
    </cofactor>
</comment>
<evidence type="ECO:0000259" key="8">
    <source>
        <dbReference type="Pfam" id="PF02775"/>
    </source>
</evidence>
<evidence type="ECO:0000256" key="3">
    <source>
        <dbReference type="ARBA" id="ARBA00022723"/>
    </source>
</evidence>
<sequence length="589" mass="63552">MTALPPNSATTWAELLVEELYRAGLRRVCISPGSRSTSLTMAFAAHPDIRHFIHLDERSAAFFALGLALKSGEPAALVCTSGTAAAEYFPAVIEASQSNIPMLMLTADRPPEHRHSGANQTIDQIKLYGDFVRWSVDAPLPEKDPSPHLGRSLRALANRAFAYSLGMNSAPGPVHINLPFRKPLEPILVVDETTPTFFSREGDAPWTRIHISSRHPSPDLIAELGTSMHQAPRGLIIAGPRCPKGDFPAALADLSAATGYPILADPLSGLRFGPHTARGNIIAGYTLALKAGLLANSPFPQIVLRFGSMPVSQALSDYLESLPEDIPQIGIDPHGSWNDPIFTNSEMVTADPLPLVRGLLSQDEIFSVDSAWAQFWRSAEEKVWAALQTAGSYEGKLVADLINALPAEANLFVANSLPIRHVDECAPTRIEPLKVYANRGASGIDGTISTALGVAAASKDPLALLTGDLSFFHDQNGLLALREPGVKATILLINNNGGGIFHRLPIAEFEPSFTELFVTPHGLDFKHTARLYGLNHSRVSAEEAPSALENAMSASESQLLEIHTDAANSERLRREMVASLKTEESRPKK</sequence>
<name>A0A8J6NKR0_9CHLR</name>
<dbReference type="UniPathway" id="UPA00079"/>
<dbReference type="HAMAP" id="MF_01659">
    <property type="entry name" value="MenD"/>
    <property type="match status" value="1"/>
</dbReference>